<protein>
    <submittedName>
        <fullName evidence="2">Uncharacterized protein</fullName>
    </submittedName>
</protein>
<comment type="caution">
    <text evidence="2">The sequence shown here is derived from an EMBL/GenBank/DDBJ whole genome shotgun (WGS) entry which is preliminary data.</text>
</comment>
<accession>A0AAV4IXV3</accession>
<evidence type="ECO:0000313" key="2">
    <source>
        <dbReference type="EMBL" id="GFS14047.1"/>
    </source>
</evidence>
<feature type="region of interest" description="Disordered" evidence="1">
    <location>
        <begin position="137"/>
        <end position="174"/>
    </location>
</feature>
<gene>
    <name evidence="2" type="ORF">ElyMa_006735800</name>
</gene>
<name>A0AAV4IXV3_9GAST</name>
<feature type="compositionally biased region" description="Acidic residues" evidence="1">
    <location>
        <begin position="215"/>
        <end position="225"/>
    </location>
</feature>
<feature type="region of interest" description="Disordered" evidence="1">
    <location>
        <begin position="190"/>
        <end position="238"/>
    </location>
</feature>
<dbReference type="AlphaFoldDB" id="A0AAV4IXV3"/>
<reference evidence="2 3" key="1">
    <citation type="journal article" date="2021" name="Elife">
        <title>Chloroplast acquisition without the gene transfer in kleptoplastic sea slugs, Plakobranchus ocellatus.</title>
        <authorList>
            <person name="Maeda T."/>
            <person name="Takahashi S."/>
            <person name="Yoshida T."/>
            <person name="Shimamura S."/>
            <person name="Takaki Y."/>
            <person name="Nagai Y."/>
            <person name="Toyoda A."/>
            <person name="Suzuki Y."/>
            <person name="Arimoto A."/>
            <person name="Ishii H."/>
            <person name="Satoh N."/>
            <person name="Nishiyama T."/>
            <person name="Hasebe M."/>
            <person name="Maruyama T."/>
            <person name="Minagawa J."/>
            <person name="Obokata J."/>
            <person name="Shigenobu S."/>
        </authorList>
    </citation>
    <scope>NUCLEOTIDE SEQUENCE [LARGE SCALE GENOMIC DNA]</scope>
</reference>
<keyword evidence="3" id="KW-1185">Reference proteome</keyword>
<evidence type="ECO:0000313" key="3">
    <source>
        <dbReference type="Proteomes" id="UP000762676"/>
    </source>
</evidence>
<sequence length="266" mass="28349">MRKARATRRGGAVTSDLLAGTQQVAPPNPRRVGVAYSELDVQEGMAGLAGILGESRSDSLVAEMASGVAEGAESEQDDMVRRGRWPLPIDLDVEQVRLLQEIRKASSQLTLDSLSDHSARNSLGGGAFFMTRSGSAGVLGDEEEEGGGEGRGGRRGRQQREDIPEEDGYAAGNSRAADFLEGLAEFQRRIGVGPRSNAGARGRVLSRDLSTGSYDEVEEEAEEDGTSGGAELGASALPPGLLEFQRRLRGRARFSIESDETEDDKI</sequence>
<dbReference type="Proteomes" id="UP000762676">
    <property type="component" value="Unassembled WGS sequence"/>
</dbReference>
<feature type="region of interest" description="Disordered" evidence="1">
    <location>
        <begin position="1"/>
        <end position="30"/>
    </location>
</feature>
<organism evidence="2 3">
    <name type="scientific">Elysia marginata</name>
    <dbReference type="NCBI Taxonomy" id="1093978"/>
    <lineage>
        <taxon>Eukaryota</taxon>
        <taxon>Metazoa</taxon>
        <taxon>Spiralia</taxon>
        <taxon>Lophotrochozoa</taxon>
        <taxon>Mollusca</taxon>
        <taxon>Gastropoda</taxon>
        <taxon>Heterobranchia</taxon>
        <taxon>Euthyneura</taxon>
        <taxon>Panpulmonata</taxon>
        <taxon>Sacoglossa</taxon>
        <taxon>Placobranchoidea</taxon>
        <taxon>Plakobranchidae</taxon>
        <taxon>Elysia</taxon>
    </lineage>
</organism>
<evidence type="ECO:0000256" key="1">
    <source>
        <dbReference type="SAM" id="MobiDB-lite"/>
    </source>
</evidence>
<dbReference type="EMBL" id="BMAT01013495">
    <property type="protein sequence ID" value="GFS14047.1"/>
    <property type="molecule type" value="Genomic_DNA"/>
</dbReference>
<proteinExistence type="predicted"/>